<feature type="compositionally biased region" description="Low complexity" evidence="1">
    <location>
        <begin position="426"/>
        <end position="463"/>
    </location>
</feature>
<sequence length="567" mass="60045">MGRVNVHNQLRLQRYSIQRLIRMRKYYKSLFIGLVDIAMVNAFIVHKLAMRKLQKPVSTHAVFMRRLHADLLGQTGDDFSGRNDLEELVTQPLPRARHTLQKLEEKNKAKTKNRQWLCNVCPAFAGPGVRSFKTSYFCAACTRAKRLTEEQPSPSTTSNTALHRPPTGGSSDCSTSLFGHKKTWWKNKFGKGDTCALAPKTNTTPGDTPQSKTENTQLEEDASGSSGISSLEGTKIPKKQTGSSTSESSEDASGSEASESGSSGDISELENLLSGSSDDASESEDPLSSSSSDSSEMKGSSIDDSFSLSGSQLDALLSSLGGGSLGDLSGSGLDALLVSMSGSGQDETLSGSSNNGLGQSIGLCNATKKKKTSAASASESSDSGSDFTDLLSDDSGSDIDLSDLLSGESSRESFVAATKNKKTLTASASGSSEDGSAESNLQLSESASISGSKSSPKSTIGSSNEGKSYLDRLKELTGSDFLPKSVTNALDDRSATVRTRPPATSASESGSDSTSEAEITPAPTTKNDEEGSKYPTGFFGHMKSWWKNTFGGDKCDLNNRRLRLAQE</sequence>
<accession>W2YIW5</accession>
<evidence type="ECO:0000256" key="1">
    <source>
        <dbReference type="SAM" id="MobiDB-lite"/>
    </source>
</evidence>
<keyword evidence="2" id="KW-1133">Transmembrane helix</keyword>
<feature type="compositionally biased region" description="Low complexity" evidence="1">
    <location>
        <begin position="503"/>
        <end position="518"/>
    </location>
</feature>
<gene>
    <name evidence="3" type="ORF">F442_16998</name>
</gene>
<dbReference type="EMBL" id="ANIY01003586">
    <property type="protein sequence ID" value="ETP34727.1"/>
    <property type="molecule type" value="Genomic_DNA"/>
</dbReference>
<feature type="compositionally biased region" description="Low complexity" evidence="1">
    <location>
        <begin position="286"/>
        <end position="306"/>
    </location>
</feature>
<evidence type="ECO:0000313" key="4">
    <source>
        <dbReference type="Proteomes" id="UP000018948"/>
    </source>
</evidence>
<reference evidence="3 4" key="1">
    <citation type="submission" date="2013-11" db="EMBL/GenBank/DDBJ databases">
        <title>The Genome Sequence of Phytophthora parasitica P10297.</title>
        <authorList>
            <consortium name="The Broad Institute Genomics Platform"/>
            <person name="Russ C."/>
            <person name="Tyler B."/>
            <person name="Panabieres F."/>
            <person name="Shan W."/>
            <person name="Tripathy S."/>
            <person name="Grunwald N."/>
            <person name="Machado M."/>
            <person name="Johnson C.S."/>
            <person name="Walker B."/>
            <person name="Young S.K."/>
            <person name="Zeng Q."/>
            <person name="Gargeya S."/>
            <person name="Fitzgerald M."/>
            <person name="Haas B."/>
            <person name="Abouelleil A."/>
            <person name="Allen A.W."/>
            <person name="Alvarado L."/>
            <person name="Arachchi H.M."/>
            <person name="Berlin A.M."/>
            <person name="Chapman S.B."/>
            <person name="Gainer-Dewar J."/>
            <person name="Goldberg J."/>
            <person name="Griggs A."/>
            <person name="Gujja S."/>
            <person name="Hansen M."/>
            <person name="Howarth C."/>
            <person name="Imamovic A."/>
            <person name="Ireland A."/>
            <person name="Larimer J."/>
            <person name="McCowan C."/>
            <person name="Murphy C."/>
            <person name="Pearson M."/>
            <person name="Poon T.W."/>
            <person name="Priest M."/>
            <person name="Roberts A."/>
            <person name="Saif S."/>
            <person name="Shea T."/>
            <person name="Sisk P."/>
            <person name="Sykes S."/>
            <person name="Wortman J."/>
            <person name="Nusbaum C."/>
            <person name="Birren B."/>
        </authorList>
    </citation>
    <scope>NUCLEOTIDE SEQUENCE [LARGE SCALE GENOMIC DNA]</scope>
    <source>
        <strain evidence="3 4">P10297</strain>
    </source>
</reference>
<feature type="compositionally biased region" description="Polar residues" evidence="1">
    <location>
        <begin position="200"/>
        <end position="216"/>
    </location>
</feature>
<feature type="compositionally biased region" description="Low complexity" evidence="1">
    <location>
        <begin position="241"/>
        <end position="265"/>
    </location>
</feature>
<feature type="region of interest" description="Disordered" evidence="1">
    <location>
        <begin position="148"/>
        <end position="174"/>
    </location>
</feature>
<feature type="compositionally biased region" description="Low complexity" evidence="1">
    <location>
        <begin position="349"/>
        <end position="363"/>
    </location>
</feature>
<protein>
    <recommendedName>
        <fullName evidence="5">PiggyBac transposable element-derived protein domain-containing protein</fullName>
    </recommendedName>
</protein>
<comment type="caution">
    <text evidence="3">The sequence shown here is derived from an EMBL/GenBank/DDBJ whole genome shotgun (WGS) entry which is preliminary data.</text>
</comment>
<feature type="compositionally biased region" description="Polar residues" evidence="1">
    <location>
        <begin position="150"/>
        <end position="161"/>
    </location>
</feature>
<feature type="transmembrane region" description="Helical" evidence="2">
    <location>
        <begin position="26"/>
        <end position="45"/>
    </location>
</feature>
<feature type="region of interest" description="Disordered" evidence="1">
    <location>
        <begin position="481"/>
        <end position="535"/>
    </location>
</feature>
<proteinExistence type="predicted"/>
<feature type="region of interest" description="Disordered" evidence="1">
    <location>
        <begin position="415"/>
        <end position="466"/>
    </location>
</feature>
<feature type="region of interest" description="Disordered" evidence="1">
    <location>
        <begin position="195"/>
        <end position="306"/>
    </location>
</feature>
<organism evidence="3 4">
    <name type="scientific">Phytophthora nicotianae P10297</name>
    <dbReference type="NCBI Taxonomy" id="1317064"/>
    <lineage>
        <taxon>Eukaryota</taxon>
        <taxon>Sar</taxon>
        <taxon>Stramenopiles</taxon>
        <taxon>Oomycota</taxon>
        <taxon>Peronosporomycetes</taxon>
        <taxon>Peronosporales</taxon>
        <taxon>Peronosporaceae</taxon>
        <taxon>Phytophthora</taxon>
    </lineage>
</organism>
<keyword evidence="2" id="KW-0812">Transmembrane</keyword>
<dbReference type="PANTHER" id="PTHR46599">
    <property type="entry name" value="PIGGYBAC TRANSPOSABLE ELEMENT-DERIVED PROTEIN 4"/>
    <property type="match status" value="1"/>
</dbReference>
<keyword evidence="2" id="KW-0472">Membrane</keyword>
<dbReference type="Proteomes" id="UP000018948">
    <property type="component" value="Unassembled WGS sequence"/>
</dbReference>
<dbReference type="PANTHER" id="PTHR46599:SF3">
    <property type="entry name" value="PIGGYBAC TRANSPOSABLE ELEMENT-DERIVED PROTEIN 4"/>
    <property type="match status" value="1"/>
</dbReference>
<evidence type="ECO:0000256" key="2">
    <source>
        <dbReference type="SAM" id="Phobius"/>
    </source>
</evidence>
<evidence type="ECO:0008006" key="5">
    <source>
        <dbReference type="Google" id="ProtNLM"/>
    </source>
</evidence>
<name>W2YIW5_PHYNI</name>
<dbReference type="AlphaFoldDB" id="W2YIW5"/>
<evidence type="ECO:0000313" key="3">
    <source>
        <dbReference type="EMBL" id="ETP34727.1"/>
    </source>
</evidence>
<feature type="compositionally biased region" description="Polar residues" evidence="1">
    <location>
        <begin position="223"/>
        <end position="232"/>
    </location>
</feature>
<feature type="region of interest" description="Disordered" evidence="1">
    <location>
        <begin position="342"/>
        <end position="393"/>
    </location>
</feature>
<feature type="compositionally biased region" description="Low complexity" evidence="1">
    <location>
        <begin position="373"/>
        <end position="390"/>
    </location>
</feature>